<dbReference type="GO" id="GO:0007076">
    <property type="term" value="P:mitotic chromosome condensation"/>
    <property type="evidence" value="ECO:0007669"/>
    <property type="project" value="UniProtKB-ARBA"/>
</dbReference>
<keyword evidence="16" id="KW-1185">Reference proteome</keyword>
<dbReference type="GO" id="GO:0051301">
    <property type="term" value="P:cell division"/>
    <property type="evidence" value="ECO:0007669"/>
    <property type="project" value="UniProtKB-KW"/>
</dbReference>
<keyword evidence="7 12" id="KW-0175">Coiled coil</keyword>
<evidence type="ECO:0000256" key="13">
    <source>
        <dbReference type="SAM" id="MobiDB-lite"/>
    </source>
</evidence>
<evidence type="ECO:0000259" key="14">
    <source>
        <dbReference type="SMART" id="SM00968"/>
    </source>
</evidence>
<dbReference type="InterPro" id="IPR036277">
    <property type="entry name" value="SMC_hinge_sf"/>
</dbReference>
<dbReference type="GO" id="GO:0005634">
    <property type="term" value="C:nucleus"/>
    <property type="evidence" value="ECO:0007669"/>
    <property type="project" value="UniProtKB-SubCell"/>
</dbReference>
<dbReference type="Gene3D" id="1.20.1060.20">
    <property type="match status" value="1"/>
</dbReference>
<dbReference type="SUPFAM" id="SSF52540">
    <property type="entry name" value="P-loop containing nucleoside triphosphate hydrolases"/>
    <property type="match status" value="2"/>
</dbReference>
<dbReference type="Pfam" id="PF06470">
    <property type="entry name" value="SMC_hinge"/>
    <property type="match status" value="1"/>
</dbReference>
<evidence type="ECO:0000256" key="2">
    <source>
        <dbReference type="ARBA" id="ARBA00005231"/>
    </source>
</evidence>
<evidence type="ECO:0000256" key="11">
    <source>
        <dbReference type="PIRNR" id="PIRNR005719"/>
    </source>
</evidence>
<dbReference type="FunFam" id="3.40.50.300:FF:000278">
    <property type="entry name" value="Structural maintenance of chromosomes 2"/>
    <property type="match status" value="1"/>
</dbReference>
<dbReference type="InterPro" id="IPR010935">
    <property type="entry name" value="SMC_hinge"/>
</dbReference>
<evidence type="ECO:0000256" key="8">
    <source>
        <dbReference type="ARBA" id="ARBA00023067"/>
    </source>
</evidence>
<comment type="similarity">
    <text evidence="2">Belongs to the SMC family. SMC2 subfamily.</text>
</comment>
<feature type="region of interest" description="Disordered" evidence="13">
    <location>
        <begin position="1179"/>
        <end position="1216"/>
    </location>
</feature>
<evidence type="ECO:0000256" key="5">
    <source>
        <dbReference type="ARBA" id="ARBA00022776"/>
    </source>
</evidence>
<keyword evidence="10" id="KW-0131">Cell cycle</keyword>
<keyword evidence="4" id="KW-0547">Nucleotide-binding</keyword>
<evidence type="ECO:0000256" key="10">
    <source>
        <dbReference type="ARBA" id="ARBA00023306"/>
    </source>
</evidence>
<dbReference type="GO" id="GO:0005524">
    <property type="term" value="F:ATP binding"/>
    <property type="evidence" value="ECO:0007669"/>
    <property type="project" value="UniProtKB-KW"/>
</dbReference>
<feature type="coiled-coil region" evidence="12">
    <location>
        <begin position="752"/>
        <end position="989"/>
    </location>
</feature>
<dbReference type="InterPro" id="IPR003395">
    <property type="entry name" value="RecF/RecN/SMC_N"/>
</dbReference>
<evidence type="ECO:0000313" key="15">
    <source>
        <dbReference type="EMBL" id="PWN99525.1"/>
    </source>
</evidence>
<dbReference type="RefSeq" id="XP_025599804.1">
    <property type="nucleotide sequence ID" value="XM_025740530.1"/>
</dbReference>
<reference evidence="15 16" key="1">
    <citation type="journal article" date="2018" name="Mol. Biol. Evol.">
        <title>Broad Genomic Sampling Reveals a Smut Pathogenic Ancestry of the Fungal Clade Ustilaginomycotina.</title>
        <authorList>
            <person name="Kijpornyongpan T."/>
            <person name="Mondo S.J."/>
            <person name="Barry K."/>
            <person name="Sandor L."/>
            <person name="Lee J."/>
            <person name="Lipzen A."/>
            <person name="Pangilinan J."/>
            <person name="LaButti K."/>
            <person name="Hainaut M."/>
            <person name="Henrissat B."/>
            <person name="Grigoriev I.V."/>
            <person name="Spatafora J.W."/>
            <person name="Aime M.C."/>
        </authorList>
    </citation>
    <scope>NUCLEOTIDE SEQUENCE [LARGE SCALE GENOMIC DNA]</scope>
    <source>
        <strain evidence="15 16">MCA 4186</strain>
    </source>
</reference>
<dbReference type="SUPFAM" id="SSF75553">
    <property type="entry name" value="Smc hinge domain"/>
    <property type="match status" value="1"/>
</dbReference>
<gene>
    <name evidence="15" type="ORF">FA09DRAFT_306362</name>
</gene>
<dbReference type="Pfam" id="PF02463">
    <property type="entry name" value="SMC_N"/>
    <property type="match status" value="1"/>
</dbReference>
<accession>A0A316ZGT5</accession>
<keyword evidence="5" id="KW-0498">Mitosis</keyword>
<keyword evidence="6" id="KW-0067">ATP-binding</keyword>
<dbReference type="Proteomes" id="UP000245946">
    <property type="component" value="Unassembled WGS sequence"/>
</dbReference>
<evidence type="ECO:0000256" key="7">
    <source>
        <dbReference type="ARBA" id="ARBA00023054"/>
    </source>
</evidence>
<dbReference type="GeneID" id="37268076"/>
<dbReference type="PIRSF" id="PIRSF005719">
    <property type="entry name" value="SMC"/>
    <property type="match status" value="1"/>
</dbReference>
<proteinExistence type="inferred from homology"/>
<sequence>MRIEELIIDGFKSYPVRTHVSGFDPSFNAITGLNGSGKSNILDSICFVLGITNLSAVRATNLQDLIYKRGQAGVTKASVTIVFDNSDRAKSPVSFENYAQITVTRQIAMGGLSKYLINGHKATQQAVQNMFQSVQLNINNPNFLIMQGRITKVLNMKPPEILSMMEEAAGTRMFEDRKEKAIKTMQKKDQKVKEISALLEEEITPKLDKLREEKRSFLEYQRATSELERLTRLAKAHEWQTLHARYDEKRAALKARKGEMRAQEEGAEALKRQIAGIDKELAQIERRRDQELAKGGKLQALVEKSKQMAHDVVKEQSHVDFKVTSLDEESKKVLADDESLAALRAARDEKQQELAELSTSFGALKATYDEEVAQLNRQDELLQTLQTGMGSKASGSDGAQQGGFMGQLAEVRAQEAALGTEVEQAKLRITHAQKECKTKEPLAKKAERESAGLVKELAASRAAAAALEAKVSSTGWDEQKEKELLAARASLSSKVSQLYESRDRIKSRLAGMDFSYSDPEPNFDRSSVKGLIASLVSLDEDKHKYATALEICAGGRLYNVVVDNEAVGSKLLANGRLKKRVTLIPLNKISATVAAAQRIGAAEKIAPGKVNLALTLIGYEDEVSAAMAYVFGNTLICSDSETAKRVTFDNAVKMKSVTLDGDVYDPQGTLSGGSKPSTGGVLVKMQELNNVERELASARKELASVEAQMKAANEQMAAFSKLRRELDLKRHEVTLVEAQVQGSNATRIIAEVEAHRATITELTATIADCKERQKAASAEAKRLEKEMAEFENNKDSKLEQLKADVKKRRAAVQKSSTTIKTRQNEVRTLELELEQYAAEVLAAESTLAESRAQEKKSRAELAEMQRAMKKLQADADALETKLSAERSMLTAYDEELDSLREAVKTKRQEIADSELAVKQLVHDADKLQQEVAAVEKGVKQLEAQFEWILDESSYFGQEGTAYDFAKHNMNEVRRSCKKLEEQQSGMKKKVNPKVLNMIDSVEKKETELKTMMSTVLKDKGKIEDTIAELDRYKKDALQTTWEKVNGDFGAIFNELLPGNYAKLQPPEGQEITQGLEVKVRLGSVWKASLTELSGGQRSLIALSLIMSLLQFKPAPMYILDEIDAALDLSHTQHIGQLFKSRFHGSQFIVVSLKEGLFTNANVLFRARFRDGTSIVERTGQRHIAGSGDKENAASTGPARKGLSKASAAGRSRTVAA</sequence>
<dbReference type="InterPro" id="IPR024704">
    <property type="entry name" value="SMC"/>
</dbReference>
<feature type="coiled-coil region" evidence="12">
    <location>
        <begin position="681"/>
        <end position="722"/>
    </location>
</feature>
<dbReference type="CDD" id="cd03273">
    <property type="entry name" value="ABC_SMC2_euk"/>
    <property type="match status" value="1"/>
</dbReference>
<comment type="subcellular location">
    <subcellularLocation>
        <location evidence="1 11">Nucleus</location>
    </subcellularLocation>
</comment>
<feature type="coiled-coil region" evidence="12">
    <location>
        <begin position="220"/>
        <end position="294"/>
    </location>
</feature>
<dbReference type="GO" id="GO:0005694">
    <property type="term" value="C:chromosome"/>
    <property type="evidence" value="ECO:0007669"/>
    <property type="project" value="InterPro"/>
</dbReference>
<dbReference type="EMBL" id="KZ819288">
    <property type="protein sequence ID" value="PWN99525.1"/>
    <property type="molecule type" value="Genomic_DNA"/>
</dbReference>
<evidence type="ECO:0000256" key="12">
    <source>
        <dbReference type="SAM" id="Coils"/>
    </source>
</evidence>
<dbReference type="Gene3D" id="1.10.287.1490">
    <property type="match status" value="1"/>
</dbReference>
<evidence type="ECO:0000313" key="16">
    <source>
        <dbReference type="Proteomes" id="UP000245946"/>
    </source>
</evidence>
<evidence type="ECO:0000256" key="9">
    <source>
        <dbReference type="ARBA" id="ARBA00023242"/>
    </source>
</evidence>
<dbReference type="GO" id="GO:0016887">
    <property type="term" value="F:ATP hydrolysis activity"/>
    <property type="evidence" value="ECO:0007669"/>
    <property type="project" value="InterPro"/>
</dbReference>
<dbReference type="Gene3D" id="3.40.50.300">
    <property type="entry name" value="P-loop containing nucleotide triphosphate hydrolases"/>
    <property type="match status" value="2"/>
</dbReference>
<keyword evidence="8" id="KW-0226">DNA condensation</keyword>
<dbReference type="STRING" id="58919.A0A316ZGT5"/>
<evidence type="ECO:0000256" key="3">
    <source>
        <dbReference type="ARBA" id="ARBA00022618"/>
    </source>
</evidence>
<dbReference type="OrthoDB" id="10255539at2759"/>
<organism evidence="15 16">
    <name type="scientific">Tilletiopsis washingtonensis</name>
    <dbReference type="NCBI Taxonomy" id="58919"/>
    <lineage>
        <taxon>Eukaryota</taxon>
        <taxon>Fungi</taxon>
        <taxon>Dikarya</taxon>
        <taxon>Basidiomycota</taxon>
        <taxon>Ustilaginomycotina</taxon>
        <taxon>Exobasidiomycetes</taxon>
        <taxon>Entylomatales</taxon>
        <taxon>Entylomatales incertae sedis</taxon>
        <taxon>Tilletiopsis</taxon>
    </lineage>
</organism>
<feature type="domain" description="SMC hinge" evidence="14">
    <location>
        <begin position="526"/>
        <end position="647"/>
    </location>
</feature>
<evidence type="ECO:0000256" key="6">
    <source>
        <dbReference type="ARBA" id="ARBA00022840"/>
    </source>
</evidence>
<dbReference type="PANTHER" id="PTHR43977">
    <property type="entry name" value="STRUCTURAL MAINTENANCE OF CHROMOSOMES PROTEIN 3"/>
    <property type="match status" value="1"/>
</dbReference>
<evidence type="ECO:0000256" key="4">
    <source>
        <dbReference type="ARBA" id="ARBA00022741"/>
    </source>
</evidence>
<dbReference type="SMART" id="SM00968">
    <property type="entry name" value="SMC_hinge"/>
    <property type="match status" value="1"/>
</dbReference>
<evidence type="ECO:0000256" key="1">
    <source>
        <dbReference type="ARBA" id="ARBA00004123"/>
    </source>
</evidence>
<dbReference type="Gene3D" id="3.30.70.1620">
    <property type="match status" value="1"/>
</dbReference>
<name>A0A316ZGT5_9BASI</name>
<dbReference type="InterPro" id="IPR027120">
    <property type="entry name" value="Smc2_ABC"/>
</dbReference>
<dbReference type="AlphaFoldDB" id="A0A316ZGT5"/>
<dbReference type="InterPro" id="IPR027417">
    <property type="entry name" value="P-loop_NTPase"/>
</dbReference>
<protein>
    <recommendedName>
        <fullName evidence="11">Structural maintenance of chromosomes protein</fullName>
    </recommendedName>
</protein>
<dbReference type="FunFam" id="3.40.50.300:FF:000385">
    <property type="entry name" value="Structural maintenance of chromosomes 2"/>
    <property type="match status" value="1"/>
</dbReference>
<keyword evidence="3" id="KW-0132">Cell division</keyword>
<keyword evidence="9 11" id="KW-0539">Nucleus</keyword>